<dbReference type="InterPro" id="IPR002545">
    <property type="entry name" value="CheW-lke_dom"/>
</dbReference>
<feature type="region of interest" description="Disordered" evidence="1">
    <location>
        <begin position="144"/>
        <end position="170"/>
    </location>
</feature>
<organism evidence="3 4">
    <name type="scientific">Wansuia hejianensis</name>
    <dbReference type="NCBI Taxonomy" id="2763667"/>
    <lineage>
        <taxon>Bacteria</taxon>
        <taxon>Bacillati</taxon>
        <taxon>Bacillota</taxon>
        <taxon>Clostridia</taxon>
        <taxon>Lachnospirales</taxon>
        <taxon>Lachnospiraceae</taxon>
        <taxon>Wansuia</taxon>
    </lineage>
</organism>
<dbReference type="Gene3D" id="2.30.30.40">
    <property type="entry name" value="SH3 Domains"/>
    <property type="match status" value="1"/>
</dbReference>
<dbReference type="EMBL" id="JACRTK010000001">
    <property type="protein sequence ID" value="MBC8590338.1"/>
    <property type="molecule type" value="Genomic_DNA"/>
</dbReference>
<dbReference type="GO" id="GO:0005829">
    <property type="term" value="C:cytosol"/>
    <property type="evidence" value="ECO:0007669"/>
    <property type="project" value="TreeGrafter"/>
</dbReference>
<dbReference type="InterPro" id="IPR036061">
    <property type="entry name" value="CheW-like_dom_sf"/>
</dbReference>
<dbReference type="RefSeq" id="WP_249323155.1">
    <property type="nucleotide sequence ID" value="NZ_JACRTK010000001.1"/>
</dbReference>
<dbReference type="PROSITE" id="PS50851">
    <property type="entry name" value="CHEW"/>
    <property type="match status" value="1"/>
</dbReference>
<dbReference type="GO" id="GO:0007165">
    <property type="term" value="P:signal transduction"/>
    <property type="evidence" value="ECO:0007669"/>
    <property type="project" value="InterPro"/>
</dbReference>
<dbReference type="PANTHER" id="PTHR22617">
    <property type="entry name" value="CHEMOTAXIS SENSOR HISTIDINE KINASE-RELATED"/>
    <property type="match status" value="1"/>
</dbReference>
<feature type="domain" description="CheW-like" evidence="2">
    <location>
        <begin position="1"/>
        <end position="140"/>
    </location>
</feature>
<evidence type="ECO:0000259" key="2">
    <source>
        <dbReference type="PROSITE" id="PS50851"/>
    </source>
</evidence>
<gene>
    <name evidence="3" type="ORF">H8689_04170</name>
</gene>
<comment type="caution">
    <text evidence="3">The sequence shown here is derived from an EMBL/GenBank/DDBJ whole genome shotgun (WGS) entry which is preliminary data.</text>
</comment>
<protein>
    <submittedName>
        <fullName evidence="3">Purine-binding chemotaxis protein CheW</fullName>
    </submittedName>
</protein>
<evidence type="ECO:0000313" key="3">
    <source>
        <dbReference type="EMBL" id="MBC8590338.1"/>
    </source>
</evidence>
<keyword evidence="4" id="KW-1185">Reference proteome</keyword>
<dbReference type="SUPFAM" id="SSF50341">
    <property type="entry name" value="CheW-like"/>
    <property type="match status" value="1"/>
</dbReference>
<evidence type="ECO:0000313" key="4">
    <source>
        <dbReference type="Proteomes" id="UP000601522"/>
    </source>
</evidence>
<dbReference type="Gene3D" id="2.40.50.180">
    <property type="entry name" value="CheA-289, Domain 4"/>
    <property type="match status" value="1"/>
</dbReference>
<dbReference type="GO" id="GO:0006935">
    <property type="term" value="P:chemotaxis"/>
    <property type="evidence" value="ECO:0007669"/>
    <property type="project" value="InterPro"/>
</dbReference>
<dbReference type="Proteomes" id="UP000601522">
    <property type="component" value="Unassembled WGS sequence"/>
</dbReference>
<evidence type="ECO:0000256" key="1">
    <source>
        <dbReference type="SAM" id="MobiDB-lite"/>
    </source>
</evidence>
<dbReference type="SMART" id="SM00260">
    <property type="entry name" value="CheW"/>
    <property type="match status" value="1"/>
</dbReference>
<dbReference type="Pfam" id="PF01584">
    <property type="entry name" value="CheW"/>
    <property type="match status" value="1"/>
</dbReference>
<dbReference type="PANTHER" id="PTHR22617:SF23">
    <property type="entry name" value="CHEMOTAXIS PROTEIN CHEW"/>
    <property type="match status" value="1"/>
</dbReference>
<sequence>MKQYVVFESNNQNFALNLSVVERIIELENPKKIPESSSYLLGVTQYRGMILPIIDLTKRLYDVYSNHNIDSKVIVVLWKDTQIGLLVDNVIGIKTFSEEQFENYNADIQILKEYVSGFIKAEEDITFILDTDKLFDLEQEKELLSTTEKSETPDTDPSKNIGSHEGEIEP</sequence>
<accession>A0A926IN53</accession>
<name>A0A926IN53_9FIRM</name>
<proteinExistence type="predicted"/>
<dbReference type="InterPro" id="IPR039315">
    <property type="entry name" value="CheW"/>
</dbReference>
<dbReference type="AlphaFoldDB" id="A0A926IN53"/>
<reference evidence="3 4" key="1">
    <citation type="submission" date="2020-08" db="EMBL/GenBank/DDBJ databases">
        <title>Genome public.</title>
        <authorList>
            <person name="Liu C."/>
            <person name="Sun Q."/>
        </authorList>
    </citation>
    <scope>NUCLEOTIDE SEQUENCE [LARGE SCALE GENOMIC DNA]</scope>
    <source>
        <strain evidence="3 4">NSJ-26</strain>
    </source>
</reference>